<dbReference type="SMR" id="G5AER2"/>
<dbReference type="InterPro" id="IPR011009">
    <property type="entry name" value="Kinase-like_dom_sf"/>
</dbReference>
<gene>
    <name evidence="5" type="ORF">PHYSODRAFT_532919</name>
</gene>
<accession>G5AER2</accession>
<keyword evidence="2" id="KW-0472">Membrane</keyword>
<dbReference type="PROSITE" id="PS00108">
    <property type="entry name" value="PROTEIN_KINASE_ST"/>
    <property type="match status" value="1"/>
</dbReference>
<evidence type="ECO:0000256" key="1">
    <source>
        <dbReference type="SAM" id="MobiDB-lite"/>
    </source>
</evidence>
<dbReference type="InParanoid" id="G5AER2"/>
<proteinExistence type="predicted"/>
<dbReference type="Gene3D" id="3.30.200.20">
    <property type="entry name" value="Phosphorylase Kinase, domain 1"/>
    <property type="match status" value="1"/>
</dbReference>
<evidence type="ECO:0000313" key="5">
    <source>
        <dbReference type="EMBL" id="EGZ05702.1"/>
    </source>
</evidence>
<feature type="chain" id="PRO_5003473465" description="Protein kinase domain-containing protein" evidence="3">
    <location>
        <begin position="17"/>
        <end position="569"/>
    </location>
</feature>
<feature type="compositionally biased region" description="Low complexity" evidence="1">
    <location>
        <begin position="185"/>
        <end position="206"/>
    </location>
</feature>
<evidence type="ECO:0000313" key="6">
    <source>
        <dbReference type="Proteomes" id="UP000002640"/>
    </source>
</evidence>
<dbReference type="RefSeq" id="XP_009538563.1">
    <property type="nucleotide sequence ID" value="XM_009540268.1"/>
</dbReference>
<dbReference type="Pfam" id="PF00069">
    <property type="entry name" value="Pkinase"/>
    <property type="match status" value="1"/>
</dbReference>
<evidence type="ECO:0000259" key="4">
    <source>
        <dbReference type="PROSITE" id="PS50011"/>
    </source>
</evidence>
<name>G5AER2_PHYSP</name>
<feature type="signal peptide" evidence="3">
    <location>
        <begin position="1"/>
        <end position="16"/>
    </location>
</feature>
<evidence type="ECO:0000256" key="3">
    <source>
        <dbReference type="SAM" id="SignalP"/>
    </source>
</evidence>
<protein>
    <recommendedName>
        <fullName evidence="4">Protein kinase domain-containing protein</fullName>
    </recommendedName>
</protein>
<feature type="region of interest" description="Disordered" evidence="1">
    <location>
        <begin position="185"/>
        <end position="207"/>
    </location>
</feature>
<dbReference type="Proteomes" id="UP000002640">
    <property type="component" value="Unassembled WGS sequence"/>
</dbReference>
<dbReference type="GeneID" id="20661805"/>
<dbReference type="PANTHER" id="PTHR44329:SF214">
    <property type="entry name" value="PROTEIN KINASE DOMAIN-CONTAINING PROTEIN"/>
    <property type="match status" value="1"/>
</dbReference>
<feature type="transmembrane region" description="Helical" evidence="2">
    <location>
        <begin position="214"/>
        <end position="239"/>
    </location>
</feature>
<keyword evidence="3" id="KW-0732">Signal</keyword>
<keyword evidence="2" id="KW-0812">Transmembrane</keyword>
<dbReference type="SMART" id="SM00220">
    <property type="entry name" value="S_TKc"/>
    <property type="match status" value="1"/>
</dbReference>
<dbReference type="PROSITE" id="PS50011">
    <property type="entry name" value="PROTEIN_KINASE_DOM"/>
    <property type="match status" value="1"/>
</dbReference>
<dbReference type="Gene3D" id="1.10.510.10">
    <property type="entry name" value="Transferase(Phosphotransferase) domain 1"/>
    <property type="match status" value="1"/>
</dbReference>
<dbReference type="InterPro" id="IPR051681">
    <property type="entry name" value="Ser/Thr_Kinases-Pseudokinases"/>
</dbReference>
<dbReference type="InterPro" id="IPR008271">
    <property type="entry name" value="Ser/Thr_kinase_AS"/>
</dbReference>
<dbReference type="SUPFAM" id="SSF56112">
    <property type="entry name" value="Protein kinase-like (PK-like)"/>
    <property type="match status" value="1"/>
</dbReference>
<dbReference type="AlphaFoldDB" id="G5AER2"/>
<dbReference type="GO" id="GO:0005524">
    <property type="term" value="F:ATP binding"/>
    <property type="evidence" value="ECO:0007669"/>
    <property type="project" value="InterPro"/>
</dbReference>
<dbReference type="InterPro" id="IPR000719">
    <property type="entry name" value="Prot_kinase_dom"/>
</dbReference>
<sequence>MFGIIIVAVLLGRAAATVDLLATSYFVDENCMNTPQIVTMDFTVTAVSSCVSDASCTPEVYGGNTYYSKSECITDPYTYSVEIFNGNGGVLQPFLMVETYTGEDCETLSTINATATANGCQFASENSSSSATLFTNGSALYQLYDNGACGGNATRYFVDRATLLNHTCYGGNTKFYTNYDASTSSNSASASGSESTSTSSSGSNSSVANTDARLTAGAIVGIIIGSVALVFFVAAVVFWRSRLSSSKDTEDTYADYRAATNGRPTMSSDPNSQDIAPHGLGGLWDDEVIATARIPREKVVVQHLLSRGAYGEVYAGLYNGQLVAIKMLLQENRRSVRHLNEFLAEVKRTALLDHPRIVRLVGVAWDSLTDLCGVLEYMEGGDLRALLDKLNVQGHHKGFDQEKVRIALHVAHALTYLHSLDLPVIHRDLKSKNILLSEDLDAKLTDFGVSRERINETMTAGVGTSLWMAPEVMMGEKYDAKADIFSFGVVLSELDTHCLPYDNARKKTNKSDAAILQLVAAGKIHVEFSPWALQSMVNLGLACVSVDSKLRPTAAEALYKLHTILSQEV</sequence>
<dbReference type="OMA" id="DENCMNT"/>
<feature type="domain" description="Protein kinase" evidence="4">
    <location>
        <begin position="299"/>
        <end position="565"/>
    </location>
</feature>
<reference evidence="5 6" key="1">
    <citation type="journal article" date="2006" name="Science">
        <title>Phytophthora genome sequences uncover evolutionary origins and mechanisms of pathogenesis.</title>
        <authorList>
            <person name="Tyler B.M."/>
            <person name="Tripathy S."/>
            <person name="Zhang X."/>
            <person name="Dehal P."/>
            <person name="Jiang R.H."/>
            <person name="Aerts A."/>
            <person name="Arredondo F.D."/>
            <person name="Baxter L."/>
            <person name="Bensasson D."/>
            <person name="Beynon J.L."/>
            <person name="Chapman J."/>
            <person name="Damasceno C.M."/>
            <person name="Dorrance A.E."/>
            <person name="Dou D."/>
            <person name="Dickerman A.W."/>
            <person name="Dubchak I.L."/>
            <person name="Garbelotto M."/>
            <person name="Gijzen M."/>
            <person name="Gordon S.G."/>
            <person name="Govers F."/>
            <person name="Grunwald N.J."/>
            <person name="Huang W."/>
            <person name="Ivors K.L."/>
            <person name="Jones R.W."/>
            <person name="Kamoun S."/>
            <person name="Krampis K."/>
            <person name="Lamour K.H."/>
            <person name="Lee M.K."/>
            <person name="McDonald W.H."/>
            <person name="Medina M."/>
            <person name="Meijer H.J."/>
            <person name="Nordberg E.K."/>
            <person name="Maclean D.J."/>
            <person name="Ospina-Giraldo M.D."/>
            <person name="Morris P.F."/>
            <person name="Phuntumart V."/>
            <person name="Putnam N.H."/>
            <person name="Rash S."/>
            <person name="Rose J.K."/>
            <person name="Sakihama Y."/>
            <person name="Salamov A.A."/>
            <person name="Savidor A."/>
            <person name="Scheuring C.F."/>
            <person name="Smith B.M."/>
            <person name="Sobral B.W."/>
            <person name="Terry A."/>
            <person name="Torto-Alalibo T.A."/>
            <person name="Win J."/>
            <person name="Xu Z."/>
            <person name="Zhang H."/>
            <person name="Grigoriev I.V."/>
            <person name="Rokhsar D.S."/>
            <person name="Boore J.L."/>
        </authorList>
    </citation>
    <scope>NUCLEOTIDE SEQUENCE [LARGE SCALE GENOMIC DNA]</scope>
    <source>
        <strain evidence="5 6">P6497</strain>
    </source>
</reference>
<dbReference type="GO" id="GO:0004674">
    <property type="term" value="F:protein serine/threonine kinase activity"/>
    <property type="evidence" value="ECO:0007669"/>
    <property type="project" value="TreeGrafter"/>
</dbReference>
<dbReference type="STRING" id="1094619.G5AER2"/>
<dbReference type="EMBL" id="JH159165">
    <property type="protein sequence ID" value="EGZ05702.1"/>
    <property type="molecule type" value="Genomic_DNA"/>
</dbReference>
<organism evidence="5 6">
    <name type="scientific">Phytophthora sojae (strain P6497)</name>
    <name type="common">Soybean stem and root rot agent</name>
    <name type="synonym">Phytophthora megasperma f. sp. glycines</name>
    <dbReference type="NCBI Taxonomy" id="1094619"/>
    <lineage>
        <taxon>Eukaryota</taxon>
        <taxon>Sar</taxon>
        <taxon>Stramenopiles</taxon>
        <taxon>Oomycota</taxon>
        <taxon>Peronosporomycetes</taxon>
        <taxon>Peronosporales</taxon>
        <taxon>Peronosporaceae</taxon>
        <taxon>Phytophthora</taxon>
    </lineage>
</organism>
<keyword evidence="2" id="KW-1133">Transmembrane helix</keyword>
<keyword evidence="6" id="KW-1185">Reference proteome</keyword>
<evidence type="ECO:0000256" key="2">
    <source>
        <dbReference type="SAM" id="Phobius"/>
    </source>
</evidence>
<dbReference type="PANTHER" id="PTHR44329">
    <property type="entry name" value="SERINE/THREONINE-PROTEIN KINASE TNNI3K-RELATED"/>
    <property type="match status" value="1"/>
</dbReference>
<dbReference type="KEGG" id="psoj:PHYSODRAFT_532919"/>